<keyword evidence="1" id="KW-0472">Membrane</keyword>
<evidence type="ECO:0000313" key="3">
    <source>
        <dbReference type="Proteomes" id="UP000662747"/>
    </source>
</evidence>
<dbReference type="Proteomes" id="UP000662747">
    <property type="component" value="Chromosome"/>
</dbReference>
<feature type="transmembrane region" description="Helical" evidence="1">
    <location>
        <begin position="20"/>
        <end position="41"/>
    </location>
</feature>
<organism evidence="2 3">
    <name type="scientific">Pyxidicoccus parkwayensis</name>
    <dbReference type="NCBI Taxonomy" id="2813578"/>
    <lineage>
        <taxon>Bacteria</taxon>
        <taxon>Pseudomonadati</taxon>
        <taxon>Myxococcota</taxon>
        <taxon>Myxococcia</taxon>
        <taxon>Myxococcales</taxon>
        <taxon>Cystobacterineae</taxon>
        <taxon>Myxococcaceae</taxon>
        <taxon>Pyxidicoccus</taxon>
    </lineage>
</organism>
<keyword evidence="3" id="KW-1185">Reference proteome</keyword>
<dbReference type="EMBL" id="CP071090">
    <property type="protein sequence ID" value="QSQ23707.1"/>
    <property type="molecule type" value="Genomic_DNA"/>
</dbReference>
<evidence type="ECO:0000313" key="2">
    <source>
        <dbReference type="EMBL" id="QSQ23707.1"/>
    </source>
</evidence>
<accession>A0ABX7P1D4</accession>
<evidence type="ECO:0000256" key="1">
    <source>
        <dbReference type="SAM" id="Phobius"/>
    </source>
</evidence>
<dbReference type="RefSeq" id="WP_206725278.1">
    <property type="nucleotide sequence ID" value="NZ_CP071090.1"/>
</dbReference>
<protein>
    <submittedName>
        <fullName evidence="2">Uncharacterized protein</fullName>
    </submittedName>
</protein>
<proteinExistence type="predicted"/>
<keyword evidence="1" id="KW-1133">Transmembrane helix</keyword>
<gene>
    <name evidence="2" type="ORF">JY651_01600</name>
</gene>
<keyword evidence="1" id="KW-0812">Transmembrane</keyword>
<reference evidence="2 3" key="1">
    <citation type="submission" date="2021-02" db="EMBL/GenBank/DDBJ databases">
        <title>De Novo genome assembly of isolated myxobacteria.</title>
        <authorList>
            <person name="Stevens D.C."/>
        </authorList>
    </citation>
    <scope>NUCLEOTIDE SEQUENCE [LARGE SCALE GENOMIC DNA]</scope>
    <source>
        <strain evidence="3">SCPEA02</strain>
    </source>
</reference>
<sequence length="119" mass="13007">MSREYTPPPADPGQLPIKRIALVGAGWLVLIAVSVLATRFWQERSRPSSRAAPPAVMGRAEIGIVNQRPFTLEDQAPRLRGEQQSRLGGYGWVDRDAGVIHMPVERAVDAVLAEEGARP</sequence>
<name>A0ABX7P1D4_9BACT</name>